<feature type="region of interest" description="Disordered" evidence="1">
    <location>
        <begin position="1242"/>
        <end position="1268"/>
    </location>
</feature>
<keyword evidence="5" id="KW-1185">Reference proteome</keyword>
<dbReference type="InterPro" id="IPR001932">
    <property type="entry name" value="PPM-type_phosphatase-like_dom"/>
</dbReference>
<feature type="compositionally biased region" description="Basic and acidic residues" evidence="1">
    <location>
        <begin position="401"/>
        <end position="410"/>
    </location>
</feature>
<feature type="transmembrane region" description="Helical" evidence="2">
    <location>
        <begin position="1810"/>
        <end position="1830"/>
    </location>
</feature>
<feature type="transmembrane region" description="Helical" evidence="2">
    <location>
        <begin position="2603"/>
        <end position="2624"/>
    </location>
</feature>
<dbReference type="RefSeq" id="WP_169399677.1">
    <property type="nucleotide sequence ID" value="NZ_JAAXKY010000161.1"/>
</dbReference>
<feature type="region of interest" description="Disordered" evidence="1">
    <location>
        <begin position="1386"/>
        <end position="1424"/>
    </location>
</feature>
<feature type="compositionally biased region" description="Low complexity" evidence="1">
    <location>
        <begin position="1386"/>
        <end position="1401"/>
    </location>
</feature>
<feature type="region of interest" description="Disordered" evidence="1">
    <location>
        <begin position="462"/>
        <end position="481"/>
    </location>
</feature>
<feature type="compositionally biased region" description="Low complexity" evidence="1">
    <location>
        <begin position="1257"/>
        <end position="1268"/>
    </location>
</feature>
<feature type="transmembrane region" description="Helical" evidence="2">
    <location>
        <begin position="2100"/>
        <end position="2122"/>
    </location>
</feature>
<sequence length="3934" mass="408764">MELSSYCGTEGGSCSRYANLNIDAASPNGELTGKGQVRCSGGVGSCGIAGVAKYQPATTDEKGNRVPPMLVIGTGCESEGGGSCTQSARAEAKITSPDGTITGIARSACAGTTGWCSTVVGGGFDAATGRIDAYSDCADGGAGTCTTSQAHLEGRVSGPGQAVPNGPTDGTVSGDGRSDCAKRSGVCSVSGVFAYVPAQVRLDDNGNVVKDENGTPVVVPARVDVQTGCYPAGPQCSQDAHVRADVAQQSKDEKHTGTARADCAGAGGTCALVGSAAYNAETGRVEAFTDCAGLDGGTCTRSETHTEAWAQAPDGKLTGTGRSDCVQPGGSGTCSSVSVAKYQAEYTKYPPKCTSPHGCFQAPPTTVPEQVAAGAGCEASGADGGAAACSYSFSATGDRQATGDDGRLSGEARGGCSDSGSAGSGACSVAASVKVDADKHTVDVVAWCEGSDGVSCSYSGKASADHESGRNTAASDKGCGRAGTGSCSLSVSAFASGGDDERQGQAVASGFCADSNSTCSGEFRTHVDSNRDTLSDCHSSGNGLCFGFATPKSARSGGEIEDGGELFLHSKAPGREESRQCSSGSSCGGEAWVEEMGGKYVVLDVETKKSVGGFFKNLARDGGSVVVHAVPGLVDAVGTEVGSWVTANEWGDGLAGYAENRPFTGGIAQSAVNFYDRWLNDGGSWERIGDDYYFTPVSTLLEDVGTVALVAAGAGVAVKLVSMGAKSAGVAAAGATATSGLRGALTSVGRAAGRAAPGLDAVATATLRLANVTGNVALAPYRPYFWAGRTAAGVGARVLAPASRAAFTGSAALAERGAAALQNGRLAAGTGHAGGAVVLGRVGSALETSAYAGRIIQRGGVTGRTVFTGTLLQRLTAARPERIPGLFGTARAHHVLGLPFGRSVSPKELGAARQAASLQAWGTDLPTSPGRLTPLGYLRGHEAANAIRQKRVAKAHDVLLTVPALRAGTAGGGPALLSGADVTPAQRAGSGGGAQLKASGGNAPLPGQPGTNGGLRPHLDEMASVPARDGHPARSRPAAGELDLPPPGTRYTVETSGGSRVTVEIVARPERSNARVETVQQRITEVESELRAARTAQGEAVHRDIATNRQLRAEQVRLRAELDRLRQPTDPRLPGATDVPGLHHREAGPPVEVAPGVTVQRVEVTPQRAASRAQRVAAVEARLAEIQAGMGDRSASVAAGARADALETQLTGLRHRLVEERAGLDGRGVIDLGLPGVRLLRDAASDGPRPSTREAPAEAGAGLPAAPADAVRSSRWQNLKAGAKEILVKVGLTGALVIYSVIPHPHVSTAHVPQLTAHVAEAGAAARSVPDGSWGPVRGHNPALAPRTSAETGPPVGGTHTSPMRQTVAADGATGARPVAGAVPHTGAAAAGARTVPALGPGTPPTHPETGRQPPAPTLPDAPTVGGGPIPVWDRRLQDIDGKLHLRVSGRTRSIAEALRPAHITDAEWAGYSPAQRAEAWYAARDVAHHEDFDAAITEINSLQRALDQAIGALERKTAVVRAKAGLPVGPRATPDRGRRPEVSWQREAERAVAELAGMRGQRAILDERRAALVEQRAAPSWTTAQSARPGTGASPERQEFASIAQGYGDMHRKIAESSRSGRRQLAQVERYRAEGITSVQVRDAVWAQRLGRRLVSRAPAEVAGDLRRFVAAGDRAALVTLMSAGLAGDLGDRVLARFAERHGLPWNRATRAGVLAVLPTTMNAAWRATSPPRNAAWPDTVRRDRIVVTWGAGTTALTLLGGGLAVLGGSGSAALVAAGFGITAISAALRRLAPDTLRIRGPPARARMLAAAGVAASSTAVLTGISAAAREPLIAAGRRRAAARELRSVMAGLDGPVVTARSRLAAARGGVAAADAELADVQRRGAGWLFSGPDAMLSDPPAAAARDVVVAGALGIDPAEVRLFAGLGTAAPAPAGAVAGLGEPTGSFQERQERLSAHLAAAEARLRDATAQVGLTTGELADRQVERRATLEAAVRAAARGGLPAARIAAITDLNVGQVRQILGNPPGGGSGPAASGGGSVPGGGASKPTGDGPEQRPSLPPRTNGVTESRALGSRKAGPQPRSRGPPWWQRFSSNQRAAWSVVLLTGGLLASLAAVRYGVADPGVLAAGMVWWPGQRRAAKELREKVAEANEPLTRALEAEALLREAVRGYEQGLGERLGWVPALAERLHDLGRTDDQIAEGLAAALGVNPQRVRARLADPALGGSVTLPTTLADPGLSADALLGAARAAVALRSTALGQAVVPLSAATRQVVAARTQRDQQVREAAVTARTAGVRAGPVSRVTGLSTTDVRGLPATPPTVRTAAGAVQRWLLDRWQTVRGAAGTARQWAADRWRAARDAVSAARQWVLDRWRAASVLRGQVRAVARLRAAAGSAARLMHREQRAAARQVTPEQLGWVGWLSVVAAGAPAAARLSEYQLVQRIGEALGLREHTARRLVARAGRLDPARSVPPAGTPAADVAFGPAVAVVGEAFATAFPGLARSVAAHRAAGQALVAGRAEAARIAADAGVASARAGGRLDRAARGRGLSGYRLRLTARPGVDVPVAERNRRRVARVAGFGIGVGAGLWGGAQLGIAGSGLVTGPLGLVVAAAGLVVAARAVWTPRQTRGPPWEAVARGLRTQGVRIGISLAVGLAAGMAGPTVWALLQQGFTAVWPFLTRPGLRGLKALLVPLVAAGLIYRYVLRRQYANQDSGMQTRPRRAAALSAGLAYVIAAGLGLLRVFAPATLPWWVVPVAVAIGAGIAGAAVQQKELGRTKRIKSVVSGALSAAVAFVISGLAGGAAPGAVRDLVSAVAVAVIVYASPTVIAEYVNVWAGRIMAPIAKRKAKQAQKNAAESSATGSGDRQRRWLIAWLDYTSFSPVDTRLLFRKAVDPVLAGLAAIAINLSWVSRPWVEANDSLTALLVRFGAVAGSVWLIGKLVRDPDEHRAGYYGYRSSRALRSPDRPFRWLWIGDRLHRRVAGYRTDLEELLGHFGLVGPLNEQLAGQLADRLWARMSAEIPGPLDEWESLPATPEIRQALDRERAAAAHRRTHHVETITSAVPVLAADPDALARVATHLRDAGRTADADVVEFQRLLGLALWARAGPQPRHAASSRTWTERLATAVKDRNTLRAEYLGGPRRALLAEIKQYYLDNDQPDHPNLRRARAALRALEFELEGMSRPRSEPLEAIAQLAGQRARSATDAATTEERALAARQSGATPERLAEQRQLTAGMRLLRSAALLGSEVELSDTQRRWNQRRWTDALAAAARTAPRATPATLLERLLVIAGRKGPVTPEQLAAQYGGPGWDTALAALADLGALTGDAVGGYRADPKLAAVWRAAGPRLRHAVRADPLVLPGGAELAPLTAGRLGATGVTQAEKDAYTVLREVLRDGELAFRHWRDGWVDDAGIGWRRLTGLAYQLRNPAGRYTWPLPADHPAAPVRFATGARDLFVARWRHAVVPTVERRRLLVLLQANDRADRLYHRALRMSELLVAQRVDGRLPDEAIAFLDAARGAQVEAHTALGEARENAIARLTDVGAYPHQIDRTLRAAEAARPYAPGADPLPPTAEHWLREIAKELDGFRVQLDRLPGGPERGRALGRARLALARYDIDRDYAWQTKLYRTAGGWKVMETARIAAKNLRGRHPDLFQPIVLPAPGFSPVIPHHDRLEHPFGDEVREGRALAADTRRGRGNPTNQDAATLVALPNGDRVAAVVDGVLSYPNSRHAANRFARAFHDEITRSGGLGRTPEQALRAAHAAGAEALRDLYTPATGHGAVAYVGAYYGTDGTITVIHVGTARAYYLPADGNLAGRQLTTDDSRPGAITDGGTMTRWVAGDFRPEPTVTPYRPTAEGLLVLATDGLWRYLPAPRDLVGKLDGAYTDASTAVTRLANAAGGAGGVDDLTVAALPSTPAASTSTRGPPAGGGTTR</sequence>
<feature type="region of interest" description="Disordered" evidence="1">
    <location>
        <begin position="1127"/>
        <end position="1150"/>
    </location>
</feature>
<feature type="transmembrane region" description="Helical" evidence="2">
    <location>
        <begin position="1765"/>
        <end position="1790"/>
    </location>
</feature>
<accession>A0ABX1RMM0</accession>
<feature type="region of interest" description="Disordered" evidence="1">
    <location>
        <begin position="398"/>
        <end position="422"/>
    </location>
</feature>
<keyword evidence="2" id="KW-0812">Transmembrane</keyword>
<feature type="transmembrane region" description="Helical" evidence="2">
    <location>
        <begin position="2645"/>
        <end position="2668"/>
    </location>
</feature>
<feature type="transmembrane region" description="Helical" evidence="2">
    <location>
        <begin position="2725"/>
        <end position="2746"/>
    </location>
</feature>
<keyword evidence="2" id="KW-1133">Transmembrane helix</keyword>
<evidence type="ECO:0000256" key="2">
    <source>
        <dbReference type="SAM" id="Phobius"/>
    </source>
</evidence>
<feature type="region of interest" description="Disordered" evidence="1">
    <location>
        <begin position="3914"/>
        <end position="3934"/>
    </location>
</feature>
<dbReference type="InterPro" id="IPR036457">
    <property type="entry name" value="PPM-type-like_dom_sf"/>
</dbReference>
<feature type="region of interest" description="Disordered" evidence="1">
    <location>
        <begin position="155"/>
        <end position="175"/>
    </location>
</feature>
<name>A0ABX1RMM0_9PSEU</name>
<dbReference type="Gene3D" id="3.60.40.10">
    <property type="entry name" value="PPM-type phosphatase domain"/>
    <property type="match status" value="1"/>
</dbReference>
<reference evidence="4 5" key="1">
    <citation type="submission" date="2020-04" db="EMBL/GenBank/DDBJ databases">
        <authorList>
            <person name="Klaysubun C."/>
            <person name="Duangmal K."/>
            <person name="Lipun K."/>
        </authorList>
    </citation>
    <scope>NUCLEOTIDE SEQUENCE [LARGE SCALE GENOMIC DNA]</scope>
    <source>
        <strain evidence="4 5">JCM 11839</strain>
    </source>
</reference>
<dbReference type="SUPFAM" id="SSF81606">
    <property type="entry name" value="PP2C-like"/>
    <property type="match status" value="1"/>
</dbReference>
<dbReference type="PROSITE" id="PS51746">
    <property type="entry name" value="PPM_2"/>
    <property type="match status" value="1"/>
</dbReference>
<feature type="region of interest" description="Disordered" evidence="1">
    <location>
        <begin position="1328"/>
        <end position="1364"/>
    </location>
</feature>
<feature type="transmembrane region" description="Helical" evidence="2">
    <location>
        <begin position="2688"/>
        <end position="2705"/>
    </location>
</feature>
<proteinExistence type="predicted"/>
<dbReference type="Proteomes" id="UP001296706">
    <property type="component" value="Unassembled WGS sequence"/>
</dbReference>
<feature type="transmembrane region" description="Helical" evidence="2">
    <location>
        <begin position="2578"/>
        <end position="2597"/>
    </location>
</feature>
<dbReference type="EMBL" id="JAAXKY010000161">
    <property type="protein sequence ID" value="NMH81646.1"/>
    <property type="molecule type" value="Genomic_DNA"/>
</dbReference>
<feature type="region of interest" description="Disordered" evidence="1">
    <location>
        <begin position="981"/>
        <end position="1057"/>
    </location>
</feature>
<feature type="compositionally biased region" description="Low complexity" evidence="1">
    <location>
        <begin position="3914"/>
        <end position="3926"/>
    </location>
</feature>
<feature type="region of interest" description="Disordered" evidence="1">
    <location>
        <begin position="2023"/>
        <end position="2092"/>
    </location>
</feature>
<organism evidence="4 5">
    <name type="scientific">Pseudonocardia xinjiangensis</name>
    <dbReference type="NCBI Taxonomy" id="75289"/>
    <lineage>
        <taxon>Bacteria</taxon>
        <taxon>Bacillati</taxon>
        <taxon>Actinomycetota</taxon>
        <taxon>Actinomycetes</taxon>
        <taxon>Pseudonocardiales</taxon>
        <taxon>Pseudonocardiaceae</taxon>
        <taxon>Pseudonocardia</taxon>
    </lineage>
</organism>
<evidence type="ECO:0000259" key="3">
    <source>
        <dbReference type="PROSITE" id="PS51746"/>
    </source>
</evidence>
<feature type="region of interest" description="Disordered" evidence="1">
    <location>
        <begin position="1577"/>
        <end position="1598"/>
    </location>
</feature>
<gene>
    <name evidence="4" type="ORF">HF577_31735</name>
</gene>
<evidence type="ECO:0000313" key="4">
    <source>
        <dbReference type="EMBL" id="NMH81646.1"/>
    </source>
</evidence>
<feature type="domain" description="PPM-type phosphatase" evidence="3">
    <location>
        <begin position="3686"/>
        <end position="3915"/>
    </location>
</feature>
<dbReference type="SMART" id="SM00332">
    <property type="entry name" value="PP2Cc"/>
    <property type="match status" value="1"/>
</dbReference>
<protein>
    <recommendedName>
        <fullName evidence="3">PPM-type phosphatase domain-containing protein</fullName>
    </recommendedName>
</protein>
<feature type="transmembrane region" description="Helical" evidence="2">
    <location>
        <begin position="2812"/>
        <end position="2837"/>
    </location>
</feature>
<keyword evidence="2" id="KW-0472">Membrane</keyword>
<evidence type="ECO:0000313" key="5">
    <source>
        <dbReference type="Proteomes" id="UP001296706"/>
    </source>
</evidence>
<feature type="compositionally biased region" description="Gly residues" evidence="1">
    <location>
        <begin position="2027"/>
        <end position="2047"/>
    </location>
</feature>
<feature type="region of interest" description="Disordered" evidence="1">
    <location>
        <begin position="3205"/>
        <end position="3226"/>
    </location>
</feature>
<feature type="transmembrane region" description="Helical" evidence="2">
    <location>
        <begin position="2752"/>
        <end position="2771"/>
    </location>
</feature>
<evidence type="ECO:0000256" key="1">
    <source>
        <dbReference type="SAM" id="MobiDB-lite"/>
    </source>
</evidence>
<feature type="transmembrane region" description="Helical" evidence="2">
    <location>
        <begin position="2783"/>
        <end position="2806"/>
    </location>
</feature>
<comment type="caution">
    <text evidence="4">The sequence shown here is derived from an EMBL/GenBank/DDBJ whole genome shotgun (WGS) entry which is preliminary data.</text>
</comment>
<feature type="transmembrane region" description="Helical" evidence="2">
    <location>
        <begin position="2897"/>
        <end position="2916"/>
    </location>
</feature>